<keyword evidence="5" id="KW-0812">Transmembrane</keyword>
<keyword evidence="3 5" id="KW-0472">Membrane</keyword>
<dbReference type="Pfam" id="PF00905">
    <property type="entry name" value="Transpeptidase"/>
    <property type="match status" value="1"/>
</dbReference>
<dbReference type="Proteomes" id="UP000569329">
    <property type="component" value="Unassembled WGS sequence"/>
</dbReference>
<dbReference type="InterPro" id="IPR050515">
    <property type="entry name" value="Beta-lactam/transpept"/>
</dbReference>
<dbReference type="PANTHER" id="PTHR30627:SF1">
    <property type="entry name" value="PEPTIDOGLYCAN D,D-TRANSPEPTIDASE FTSI"/>
    <property type="match status" value="1"/>
</dbReference>
<dbReference type="SUPFAM" id="SSF56519">
    <property type="entry name" value="Penicillin binding protein dimerisation domain"/>
    <property type="match status" value="1"/>
</dbReference>
<dbReference type="GO" id="GO:0008658">
    <property type="term" value="F:penicillin binding"/>
    <property type="evidence" value="ECO:0007669"/>
    <property type="project" value="InterPro"/>
</dbReference>
<keyword evidence="8" id="KW-0131">Cell cycle</keyword>
<feature type="transmembrane region" description="Helical" evidence="5">
    <location>
        <begin position="32"/>
        <end position="51"/>
    </location>
</feature>
<organism evidence="8 9">
    <name type="scientific">Halosaccharopolyspora lacisalsi</name>
    <dbReference type="NCBI Taxonomy" id="1000566"/>
    <lineage>
        <taxon>Bacteria</taxon>
        <taxon>Bacillati</taxon>
        <taxon>Actinomycetota</taxon>
        <taxon>Actinomycetes</taxon>
        <taxon>Pseudonocardiales</taxon>
        <taxon>Pseudonocardiaceae</taxon>
        <taxon>Halosaccharopolyspora</taxon>
    </lineage>
</organism>
<evidence type="ECO:0000256" key="5">
    <source>
        <dbReference type="SAM" id="Phobius"/>
    </source>
</evidence>
<feature type="domain" description="Penicillin-binding protein dimerisation" evidence="7">
    <location>
        <begin position="70"/>
        <end position="234"/>
    </location>
</feature>
<proteinExistence type="inferred from homology"/>
<comment type="similarity">
    <text evidence="2">Belongs to the transpeptidase family.</text>
</comment>
<dbReference type="RefSeq" id="WP_182542729.1">
    <property type="nucleotide sequence ID" value="NZ_JACGWZ010000001.1"/>
</dbReference>
<comment type="caution">
    <text evidence="8">The sequence shown here is derived from an EMBL/GenBank/DDBJ whole genome shotgun (WGS) entry which is preliminary data.</text>
</comment>
<dbReference type="InterPro" id="IPR005311">
    <property type="entry name" value="PBP_dimer"/>
</dbReference>
<sequence>MAGGRTRRLGRGNRTARTDVAGSGRRLRVGRLLLVAVLVVAGAKLVVVQGFQASALSKKATDQLATEKTIHAERGSITDRNGRVLAFSSEARELYANPQLLVKQQRAAHAKDPSKPTAPEIKRKMAAYIARVTHGDISEQQAREALFSDEEFLYFGGLIDPGAARKITNEFPRIGSEYRATRQYPAGNVAANVLGAANWRKDEKQIRGQLGLENALESVLAGENGKKISETAASSSLVIPGSERTLKPAQPGTDVQLTIDSDLQSRLQRKLADYVSKTRAEGGSAVVLDSRTGEIRALANDKTFDPAKPETWTSEALGNPAVTTPYEPGSVNKIITAAGAIEHGIVQPDTVLQVPGQIKMGGIRVKDAWDHGTNPLTFRGVLGKSSNVGTLMTARKLGKDRFAELVKRFGLGKPTGIALPGESAGVVPPRNQWSDTTFANLPIGQGMSMTVLQMAGMYQAIANDGVRVPPRVIEAKIEQDGTRVAQPAPPGVRVVSAKTADTVKNMLRAVVQDQPGARQDGTAPDADVVGYQIAGKTGTAQQVDPKCGCYSNSKNSITFAGMVPAENPRYVVGIMLDNPSSDTHEAHSAGPLFHDIASYLTQRHQIPLSDNPEPKLALRPPKSGAPPAGP</sequence>
<feature type="region of interest" description="Disordered" evidence="4">
    <location>
        <begin position="607"/>
        <end position="630"/>
    </location>
</feature>
<dbReference type="PANTHER" id="PTHR30627">
    <property type="entry name" value="PEPTIDOGLYCAN D,D-TRANSPEPTIDASE"/>
    <property type="match status" value="1"/>
</dbReference>
<dbReference type="EMBL" id="JACGWZ010000001">
    <property type="protein sequence ID" value="MBA8823412.1"/>
    <property type="molecule type" value="Genomic_DNA"/>
</dbReference>
<dbReference type="InterPro" id="IPR036138">
    <property type="entry name" value="PBP_dimer_sf"/>
</dbReference>
<dbReference type="GO" id="GO:0051301">
    <property type="term" value="P:cell division"/>
    <property type="evidence" value="ECO:0007669"/>
    <property type="project" value="UniProtKB-KW"/>
</dbReference>
<dbReference type="Gene3D" id="3.30.450.330">
    <property type="match status" value="1"/>
</dbReference>
<dbReference type="GO" id="GO:0071555">
    <property type="term" value="P:cell wall organization"/>
    <property type="evidence" value="ECO:0007669"/>
    <property type="project" value="TreeGrafter"/>
</dbReference>
<evidence type="ECO:0000259" key="7">
    <source>
        <dbReference type="Pfam" id="PF03717"/>
    </source>
</evidence>
<evidence type="ECO:0000313" key="9">
    <source>
        <dbReference type="Proteomes" id="UP000569329"/>
    </source>
</evidence>
<dbReference type="InterPro" id="IPR001460">
    <property type="entry name" value="PCN-bd_Tpept"/>
</dbReference>
<keyword evidence="8" id="KW-0132">Cell division</keyword>
<keyword evidence="9" id="KW-1185">Reference proteome</keyword>
<dbReference type="AlphaFoldDB" id="A0A839DN74"/>
<keyword evidence="5" id="KW-1133">Transmembrane helix</keyword>
<dbReference type="SUPFAM" id="SSF56601">
    <property type="entry name" value="beta-lactamase/transpeptidase-like"/>
    <property type="match status" value="1"/>
</dbReference>
<name>A0A839DN74_9PSEU</name>
<evidence type="ECO:0000313" key="8">
    <source>
        <dbReference type="EMBL" id="MBA8823412.1"/>
    </source>
</evidence>
<evidence type="ECO:0000259" key="6">
    <source>
        <dbReference type="Pfam" id="PF00905"/>
    </source>
</evidence>
<feature type="domain" description="Penicillin-binding protein transpeptidase" evidence="6">
    <location>
        <begin position="283"/>
        <end position="597"/>
    </location>
</feature>
<dbReference type="GO" id="GO:0005886">
    <property type="term" value="C:plasma membrane"/>
    <property type="evidence" value="ECO:0007669"/>
    <property type="project" value="TreeGrafter"/>
</dbReference>
<evidence type="ECO:0000256" key="1">
    <source>
        <dbReference type="ARBA" id="ARBA00004370"/>
    </source>
</evidence>
<dbReference type="Pfam" id="PF03717">
    <property type="entry name" value="PBP_dimer"/>
    <property type="match status" value="1"/>
</dbReference>
<comment type="subcellular location">
    <subcellularLocation>
        <location evidence="1">Membrane</location>
    </subcellularLocation>
</comment>
<evidence type="ECO:0000256" key="2">
    <source>
        <dbReference type="ARBA" id="ARBA00007171"/>
    </source>
</evidence>
<protein>
    <submittedName>
        <fullName evidence="8">Cell division protein FtsI (Penicillin-binding protein 3)</fullName>
    </submittedName>
</protein>
<evidence type="ECO:0000256" key="4">
    <source>
        <dbReference type="SAM" id="MobiDB-lite"/>
    </source>
</evidence>
<dbReference type="InterPro" id="IPR012338">
    <property type="entry name" value="Beta-lactam/transpept-like"/>
</dbReference>
<gene>
    <name evidence="8" type="ORF">FHX42_000741</name>
</gene>
<dbReference type="Gene3D" id="3.40.710.10">
    <property type="entry name" value="DD-peptidase/beta-lactamase superfamily"/>
    <property type="match status" value="1"/>
</dbReference>
<dbReference type="Gene3D" id="3.90.1310.10">
    <property type="entry name" value="Penicillin-binding protein 2a (Domain 2)"/>
    <property type="match status" value="1"/>
</dbReference>
<accession>A0A839DN74</accession>
<reference evidence="8 9" key="1">
    <citation type="submission" date="2020-07" db="EMBL/GenBank/DDBJ databases">
        <title>Sequencing the genomes of 1000 actinobacteria strains.</title>
        <authorList>
            <person name="Klenk H.-P."/>
        </authorList>
    </citation>
    <scope>NUCLEOTIDE SEQUENCE [LARGE SCALE GENOMIC DNA]</scope>
    <source>
        <strain evidence="8 9">DSM 45975</strain>
    </source>
</reference>
<evidence type="ECO:0000256" key="3">
    <source>
        <dbReference type="ARBA" id="ARBA00023136"/>
    </source>
</evidence>